<keyword evidence="5" id="KW-1185">Reference proteome</keyword>
<dbReference type="KEGG" id="xla:121401187"/>
<protein>
    <submittedName>
        <fullName evidence="6">Uncharacterized protein LOC121401187</fullName>
    </submittedName>
</protein>
<dbReference type="InterPro" id="IPR036179">
    <property type="entry name" value="Ig-like_dom_sf"/>
</dbReference>
<feature type="domain" description="Ig-like" evidence="4">
    <location>
        <begin position="15"/>
        <end position="131"/>
    </location>
</feature>
<name>A0A8J1MJ93_XENLA</name>
<keyword evidence="2" id="KW-0472">Membrane</keyword>
<evidence type="ECO:0000256" key="2">
    <source>
        <dbReference type="SAM" id="Phobius"/>
    </source>
</evidence>
<organism evidence="5 6">
    <name type="scientific">Xenopus laevis</name>
    <name type="common">African clawed frog</name>
    <dbReference type="NCBI Taxonomy" id="8355"/>
    <lineage>
        <taxon>Eukaryota</taxon>
        <taxon>Metazoa</taxon>
        <taxon>Chordata</taxon>
        <taxon>Craniata</taxon>
        <taxon>Vertebrata</taxon>
        <taxon>Euteleostomi</taxon>
        <taxon>Amphibia</taxon>
        <taxon>Batrachia</taxon>
        <taxon>Anura</taxon>
        <taxon>Pipoidea</taxon>
        <taxon>Pipidae</taxon>
        <taxon>Xenopodinae</taxon>
        <taxon>Xenopus</taxon>
        <taxon>Xenopus</taxon>
    </lineage>
</organism>
<reference evidence="6" key="1">
    <citation type="submission" date="2025-08" db="UniProtKB">
        <authorList>
            <consortium name="RefSeq"/>
        </authorList>
    </citation>
    <scope>IDENTIFICATION</scope>
    <source>
        <strain evidence="6">J_2021</strain>
        <tissue evidence="6">Erythrocytes</tissue>
    </source>
</reference>
<dbReference type="OrthoDB" id="9905432at2759"/>
<dbReference type="Proteomes" id="UP000186698">
    <property type="component" value="Chromosome 3L"/>
</dbReference>
<dbReference type="PANTHER" id="PTHR14334:SF3">
    <property type="entry name" value="TRANSMEMBRANE AND IMMUNOGLOBULIN DOMAIN CONTAINING 2"/>
    <property type="match status" value="1"/>
</dbReference>
<dbReference type="GO" id="GO:0019815">
    <property type="term" value="C:B cell receptor complex"/>
    <property type="evidence" value="ECO:0007669"/>
    <property type="project" value="TreeGrafter"/>
</dbReference>
<keyword evidence="2" id="KW-1133">Transmembrane helix</keyword>
<dbReference type="GeneID" id="121401187"/>
<dbReference type="GO" id="GO:0030183">
    <property type="term" value="P:B cell differentiation"/>
    <property type="evidence" value="ECO:0007669"/>
    <property type="project" value="TreeGrafter"/>
</dbReference>
<evidence type="ECO:0000256" key="3">
    <source>
        <dbReference type="SAM" id="SignalP"/>
    </source>
</evidence>
<evidence type="ECO:0000313" key="6">
    <source>
        <dbReference type="RefSeq" id="XP_041441456.1"/>
    </source>
</evidence>
<dbReference type="SUPFAM" id="SSF48726">
    <property type="entry name" value="Immunoglobulin"/>
    <property type="match status" value="1"/>
</dbReference>
<proteinExistence type="predicted"/>
<feature type="transmembrane region" description="Helical" evidence="2">
    <location>
        <begin position="171"/>
        <end position="199"/>
    </location>
</feature>
<accession>A0A8J1MJ93</accession>
<evidence type="ECO:0000259" key="4">
    <source>
        <dbReference type="PROSITE" id="PS50835"/>
    </source>
</evidence>
<dbReference type="InterPro" id="IPR013783">
    <property type="entry name" value="Ig-like_fold"/>
</dbReference>
<dbReference type="AlphaFoldDB" id="A0A8J1MJ93"/>
<dbReference type="RefSeq" id="XP_041441456.1">
    <property type="nucleotide sequence ID" value="XM_041585522.1"/>
</dbReference>
<keyword evidence="1" id="KW-0393">Immunoglobulin domain</keyword>
<evidence type="ECO:0000256" key="1">
    <source>
        <dbReference type="ARBA" id="ARBA00023319"/>
    </source>
</evidence>
<feature type="signal peptide" evidence="3">
    <location>
        <begin position="1"/>
        <end position="16"/>
    </location>
</feature>
<dbReference type="PROSITE" id="PS50835">
    <property type="entry name" value="IG_LIKE"/>
    <property type="match status" value="1"/>
</dbReference>
<keyword evidence="3" id="KW-0732">Signal</keyword>
<dbReference type="PANTHER" id="PTHR14334">
    <property type="entry name" value="B-CELL ANTIGEN RECEPTOR COMPLEX-ASSOCIATED PROTEIN"/>
    <property type="match status" value="1"/>
</dbReference>
<dbReference type="Gene3D" id="2.60.40.10">
    <property type="entry name" value="Immunoglobulins"/>
    <property type="match status" value="1"/>
</dbReference>
<dbReference type="Pfam" id="PF07686">
    <property type="entry name" value="V-set"/>
    <property type="match status" value="1"/>
</dbReference>
<dbReference type="GO" id="GO:0050853">
    <property type="term" value="P:B cell receptor signaling pathway"/>
    <property type="evidence" value="ECO:0007669"/>
    <property type="project" value="TreeGrafter"/>
</dbReference>
<evidence type="ECO:0000313" key="5">
    <source>
        <dbReference type="Proteomes" id="UP000186698"/>
    </source>
</evidence>
<feature type="chain" id="PRO_5035304046" evidence="3">
    <location>
        <begin position="17"/>
        <end position="211"/>
    </location>
</feature>
<keyword evidence="2" id="KW-0812">Transmembrane</keyword>
<dbReference type="GO" id="GO:0009897">
    <property type="term" value="C:external side of plasma membrane"/>
    <property type="evidence" value="ECO:0007669"/>
    <property type="project" value="TreeGrafter"/>
</dbReference>
<dbReference type="InterPro" id="IPR003599">
    <property type="entry name" value="Ig_sub"/>
</dbReference>
<gene>
    <name evidence="6" type="primary">LOC121401187</name>
</gene>
<dbReference type="SMART" id="SM00409">
    <property type="entry name" value="IG"/>
    <property type="match status" value="1"/>
</dbReference>
<sequence>MLQVWLLLLMRGSVTSLSVSQDPPTLNVTEGGNFQLFCSFGKRNPPPTAVTFTWSWNHITVYEFVSHRPQENVSHLGDPRVQIQSNRSGSSSLYIRDVVTTDSALYLCKVTIHSPLPIINRQGKGTRVIVTAQQRRSVQTTPHDNKTNLPSPLPTVSCYEANRRCQTPFSLLPISFCTLLFVVFVVLVSCICIGCRLYYQYKIIPQSTDSM</sequence>
<dbReference type="InterPro" id="IPR013106">
    <property type="entry name" value="Ig_V-set"/>
</dbReference>
<dbReference type="InterPro" id="IPR007110">
    <property type="entry name" value="Ig-like_dom"/>
</dbReference>